<sequence>MFKNSLLILAALSVWAVSSFLSSMGVPGIAQVTDVMDLGGEALFASGILFIFIRMALGSHRASIASRSMNHPR</sequence>
<evidence type="ECO:0000313" key="2">
    <source>
        <dbReference type="EMBL" id="GBQ86827.1"/>
    </source>
</evidence>
<keyword evidence="1" id="KW-1133">Transmembrane helix</keyword>
<gene>
    <name evidence="2" type="ORF">AA0535_1121</name>
</gene>
<feature type="transmembrane region" description="Helical" evidence="1">
    <location>
        <begin position="40"/>
        <end position="57"/>
    </location>
</feature>
<keyword evidence="1" id="KW-0812">Transmembrane</keyword>
<comment type="caution">
    <text evidence="2">The sequence shown here is derived from an EMBL/GenBank/DDBJ whole genome shotgun (WGS) entry which is preliminary data.</text>
</comment>
<proteinExistence type="predicted"/>
<dbReference type="EMBL" id="BAPV01000008">
    <property type="protein sequence ID" value="GBQ86827.1"/>
    <property type="molecule type" value="Genomic_DNA"/>
</dbReference>
<protein>
    <submittedName>
        <fullName evidence="2">Uncharacterized protein</fullName>
    </submittedName>
</protein>
<dbReference type="Proteomes" id="UP001062776">
    <property type="component" value="Unassembled WGS sequence"/>
</dbReference>
<evidence type="ECO:0000256" key="1">
    <source>
        <dbReference type="SAM" id="Phobius"/>
    </source>
</evidence>
<accession>A0ABQ0Q1G5</accession>
<name>A0ABQ0Q1G5_9PROT</name>
<keyword evidence="1" id="KW-0472">Membrane</keyword>
<reference evidence="2" key="1">
    <citation type="submission" date="2013-04" db="EMBL/GenBank/DDBJ databases">
        <title>The genome sequencing project of 58 acetic acid bacteria.</title>
        <authorList>
            <person name="Okamoto-Kainuma A."/>
            <person name="Ishikawa M."/>
            <person name="Umino S."/>
            <person name="Koizumi Y."/>
            <person name="Shiwa Y."/>
            <person name="Yoshikawa H."/>
            <person name="Matsutani M."/>
            <person name="Matsushita K."/>
        </authorList>
    </citation>
    <scope>NUCLEOTIDE SEQUENCE</scope>
    <source>
        <strain evidence="2">NRIC 0535</strain>
    </source>
</reference>
<organism evidence="2 3">
    <name type="scientific">Asaia krungthepensis NRIC 0535</name>
    <dbReference type="NCBI Taxonomy" id="1307925"/>
    <lineage>
        <taxon>Bacteria</taxon>
        <taxon>Pseudomonadati</taxon>
        <taxon>Pseudomonadota</taxon>
        <taxon>Alphaproteobacteria</taxon>
        <taxon>Acetobacterales</taxon>
        <taxon>Acetobacteraceae</taxon>
        <taxon>Asaia</taxon>
    </lineage>
</organism>
<evidence type="ECO:0000313" key="3">
    <source>
        <dbReference type="Proteomes" id="UP001062776"/>
    </source>
</evidence>
<keyword evidence="3" id="KW-1185">Reference proteome</keyword>